<gene>
    <name evidence="3" type="ORF">CL6EHI_008740</name>
</gene>
<organism evidence="3 4">
    <name type="scientific">Entamoeba histolytica</name>
    <dbReference type="NCBI Taxonomy" id="5759"/>
    <lineage>
        <taxon>Eukaryota</taxon>
        <taxon>Amoebozoa</taxon>
        <taxon>Evosea</taxon>
        <taxon>Archamoebae</taxon>
        <taxon>Mastigamoebida</taxon>
        <taxon>Entamoebidae</taxon>
        <taxon>Entamoeba</taxon>
    </lineage>
</organism>
<evidence type="ECO:0000256" key="1">
    <source>
        <dbReference type="SAM" id="MobiDB-lite"/>
    </source>
</evidence>
<dbReference type="Proteomes" id="UP000078387">
    <property type="component" value="Unassembled WGS sequence"/>
</dbReference>
<dbReference type="VEuPathDB" id="AmoebaDB:EHI_008740"/>
<proteinExistence type="predicted"/>
<sequence length="326" mass="36778">MSNITINTINNYGIISIHKNTSSQQDNLDTKTQRLIIPQKLSGLQSSESVSKSATQPQTPCNPANSFLEPYSKSCSSPADNLKKVKTESTTLNPSVISFLSKHHKQSSLSTTKLRRQTVDDTIIKQKSPGKTNPSTTFTPLSLNLFQDPFEIVGLSKYETVLKQWIPSIQMKLIYDSSQQFFDSRGFNEKVCGRKNLLIIVVSGKSIFGSWHSKQIPKEKKDGFVYVKNDENHFVFTLRNIYNINPTKFLPREVNKYSKSLCLSGSKSSTCIVGCYSCYFVETLDNESTVDWSFSSTYRDTSGKGHLIFTGKQAFTTDRLLAFYRE</sequence>
<feature type="region of interest" description="Disordered" evidence="1">
    <location>
        <begin position="42"/>
        <end position="66"/>
    </location>
</feature>
<dbReference type="VEuPathDB" id="AmoebaDB:EHI8A_011040"/>
<name>A0A5K1UUK5_ENTHI</name>
<dbReference type="AlphaFoldDB" id="A0A5K1UUK5"/>
<feature type="domain" description="TLDc" evidence="2">
    <location>
        <begin position="165"/>
        <end position="315"/>
    </location>
</feature>
<evidence type="ECO:0000313" key="3">
    <source>
        <dbReference type="EMBL" id="GAT94734.1"/>
    </source>
</evidence>
<dbReference type="InterPro" id="IPR006571">
    <property type="entry name" value="TLDc_dom"/>
</dbReference>
<dbReference type="VEuPathDB" id="AmoebaDB:EHI5A_029490"/>
<dbReference type="Pfam" id="PF07534">
    <property type="entry name" value="TLD"/>
    <property type="match status" value="1"/>
</dbReference>
<evidence type="ECO:0000259" key="2">
    <source>
        <dbReference type="Pfam" id="PF07534"/>
    </source>
</evidence>
<dbReference type="VEuPathDB" id="AmoebaDB:EHI7A_014290"/>
<feature type="compositionally biased region" description="Polar residues" evidence="1">
    <location>
        <begin position="42"/>
        <end position="65"/>
    </location>
</feature>
<dbReference type="OMA" id="QWIPSIR"/>
<evidence type="ECO:0000313" key="4">
    <source>
        <dbReference type="Proteomes" id="UP000078387"/>
    </source>
</evidence>
<dbReference type="EMBL" id="BDEQ01000001">
    <property type="protein sequence ID" value="GAT94734.1"/>
    <property type="molecule type" value="Genomic_DNA"/>
</dbReference>
<accession>A0A5K1UUK5</accession>
<comment type="caution">
    <text evidence="3">The sequence shown here is derived from an EMBL/GenBank/DDBJ whole genome shotgun (WGS) entry which is preliminary data.</text>
</comment>
<dbReference type="VEuPathDB" id="AmoebaDB:KM1_034680"/>
<protein>
    <recommendedName>
        <fullName evidence="2">TLDc domain-containing protein</fullName>
    </recommendedName>
</protein>
<reference evidence="3 4" key="1">
    <citation type="submission" date="2016-05" db="EMBL/GenBank/DDBJ databases">
        <title>First whole genome sequencing of Entamoeba histolytica HM1:IMSS-clone-6.</title>
        <authorList>
            <person name="Mukherjee Avik.K."/>
            <person name="Izumyama S."/>
            <person name="Nakada-Tsukui K."/>
            <person name="Nozaki T."/>
        </authorList>
    </citation>
    <scope>NUCLEOTIDE SEQUENCE [LARGE SCALE GENOMIC DNA]</scope>
    <source>
        <strain evidence="3 4">HM1:IMSS clone 6</strain>
    </source>
</reference>